<keyword evidence="3" id="KW-1185">Reference proteome</keyword>
<feature type="transmembrane region" description="Helical" evidence="1">
    <location>
        <begin position="6"/>
        <end position="27"/>
    </location>
</feature>
<feature type="transmembrane region" description="Helical" evidence="1">
    <location>
        <begin position="102"/>
        <end position="123"/>
    </location>
</feature>
<dbReference type="GO" id="GO:0005886">
    <property type="term" value="C:plasma membrane"/>
    <property type="evidence" value="ECO:0007669"/>
    <property type="project" value="TreeGrafter"/>
</dbReference>
<proteinExistence type="predicted"/>
<organism evidence="2 3">
    <name type="scientific">Undibacterium fentianense</name>
    <dbReference type="NCBI Taxonomy" id="2828728"/>
    <lineage>
        <taxon>Bacteria</taxon>
        <taxon>Pseudomonadati</taxon>
        <taxon>Pseudomonadota</taxon>
        <taxon>Betaproteobacteria</taxon>
        <taxon>Burkholderiales</taxon>
        <taxon>Oxalobacteraceae</taxon>
        <taxon>Undibacterium</taxon>
    </lineage>
</organism>
<evidence type="ECO:0000313" key="3">
    <source>
        <dbReference type="Proteomes" id="UP000678545"/>
    </source>
</evidence>
<evidence type="ECO:0000256" key="1">
    <source>
        <dbReference type="SAM" id="Phobius"/>
    </source>
</evidence>
<evidence type="ECO:0000313" key="2">
    <source>
        <dbReference type="EMBL" id="MBR7800428.1"/>
    </source>
</evidence>
<accession>A0A941E634</accession>
<dbReference type="Proteomes" id="UP000678545">
    <property type="component" value="Unassembled WGS sequence"/>
</dbReference>
<gene>
    <name evidence="2" type="ORF">KDM90_10525</name>
</gene>
<comment type="caution">
    <text evidence="2">The sequence shown here is derived from an EMBL/GenBank/DDBJ whole genome shotgun (WGS) entry which is preliminary data.</text>
</comment>
<keyword evidence="1" id="KW-0472">Membrane</keyword>
<dbReference type="InterPro" id="IPR007360">
    <property type="entry name" value="SirB"/>
</dbReference>
<protein>
    <submittedName>
        <fullName evidence="2">SirB2 family protein</fullName>
    </submittedName>
</protein>
<keyword evidence="1" id="KW-0812">Transmembrane</keyword>
<dbReference type="EMBL" id="JAGSPJ010000004">
    <property type="protein sequence ID" value="MBR7800428.1"/>
    <property type="molecule type" value="Genomic_DNA"/>
</dbReference>
<feature type="transmembrane region" description="Helical" evidence="1">
    <location>
        <begin position="70"/>
        <end position="90"/>
    </location>
</feature>
<keyword evidence="1" id="KW-1133">Transmembrane helix</keyword>
<feature type="transmembrane region" description="Helical" evidence="1">
    <location>
        <begin position="39"/>
        <end position="64"/>
    </location>
</feature>
<dbReference type="PIRSF" id="PIRSF005610">
    <property type="entry name" value="SirB"/>
    <property type="match status" value="1"/>
</dbReference>
<dbReference type="PANTHER" id="PTHR39594">
    <property type="entry name" value="PROTEIN YCHQ"/>
    <property type="match status" value="1"/>
</dbReference>
<name>A0A941E634_9BURK</name>
<sequence length="129" mass="14707">MMYSGLKHLHLSCITLSLALFCLRFYWRKQNSSMLQIKWVKILPHGIDTVLLVSAISMAWIASINPFEQHWLAAKILALFAYIVAGTFAIKRARTARGQNFSFILALLCFVYIIAVAISKQVLPFFHSM</sequence>
<dbReference type="Pfam" id="PF04247">
    <property type="entry name" value="SirB"/>
    <property type="match status" value="1"/>
</dbReference>
<reference evidence="2" key="1">
    <citation type="submission" date="2021-04" db="EMBL/GenBank/DDBJ databases">
        <title>novel species isolated from subtropical streams in China.</title>
        <authorList>
            <person name="Lu H."/>
        </authorList>
    </citation>
    <scope>NUCLEOTIDE SEQUENCE</scope>
    <source>
        <strain evidence="2">FT137W</strain>
    </source>
</reference>
<dbReference type="AlphaFoldDB" id="A0A941E634"/>
<dbReference type="PANTHER" id="PTHR39594:SF1">
    <property type="entry name" value="PROTEIN YCHQ"/>
    <property type="match status" value="1"/>
</dbReference>